<dbReference type="GO" id="GO:0016874">
    <property type="term" value="F:ligase activity"/>
    <property type="evidence" value="ECO:0007669"/>
    <property type="project" value="UniProtKB-KW"/>
</dbReference>
<keyword evidence="3" id="KW-0597">Phosphoprotein</keyword>
<dbReference type="Pfam" id="PF07993">
    <property type="entry name" value="NAD_binding_4"/>
    <property type="match status" value="1"/>
</dbReference>
<evidence type="ECO:0000256" key="4">
    <source>
        <dbReference type="ARBA" id="ARBA00022598"/>
    </source>
</evidence>
<dbReference type="Gene3D" id="3.30.559.30">
    <property type="entry name" value="Nonribosomal peptide synthetase, condensation domain"/>
    <property type="match status" value="1"/>
</dbReference>
<gene>
    <name evidence="7" type="ORF">DEJ48_37335</name>
</gene>
<dbReference type="GO" id="GO:0044550">
    <property type="term" value="P:secondary metabolite biosynthetic process"/>
    <property type="evidence" value="ECO:0007669"/>
    <property type="project" value="TreeGrafter"/>
</dbReference>
<evidence type="ECO:0000313" key="7">
    <source>
        <dbReference type="EMBL" id="QES38338.1"/>
    </source>
</evidence>
<proteinExistence type="predicted"/>
<dbReference type="Proteomes" id="UP000322927">
    <property type="component" value="Chromosome"/>
</dbReference>
<accession>A0A5P2C8T2</accession>
<keyword evidence="4" id="KW-0436">Ligase</keyword>
<dbReference type="Gene3D" id="3.30.559.10">
    <property type="entry name" value="Chloramphenicol acetyltransferase-like domain"/>
    <property type="match status" value="1"/>
</dbReference>
<protein>
    <recommendedName>
        <fullName evidence="6">Carrier domain-containing protein</fullName>
    </recommendedName>
</protein>
<dbReference type="SUPFAM" id="SSF51735">
    <property type="entry name" value="NAD(P)-binding Rossmann-fold domains"/>
    <property type="match status" value="1"/>
</dbReference>
<dbReference type="InterPro" id="IPR009081">
    <property type="entry name" value="PP-bd_ACP"/>
</dbReference>
<evidence type="ECO:0000256" key="2">
    <source>
        <dbReference type="ARBA" id="ARBA00022450"/>
    </source>
</evidence>
<keyword evidence="2" id="KW-0596">Phosphopantetheine</keyword>
<dbReference type="SMART" id="SM00823">
    <property type="entry name" value="PKS_PP"/>
    <property type="match status" value="1"/>
</dbReference>
<evidence type="ECO:0000313" key="8">
    <source>
        <dbReference type="Proteomes" id="UP000322927"/>
    </source>
</evidence>
<dbReference type="GO" id="GO:0005737">
    <property type="term" value="C:cytoplasm"/>
    <property type="evidence" value="ECO:0007669"/>
    <property type="project" value="TreeGrafter"/>
</dbReference>
<dbReference type="NCBIfam" id="TIGR01746">
    <property type="entry name" value="Thioester-redct"/>
    <property type="match status" value="1"/>
</dbReference>
<evidence type="ECO:0000256" key="3">
    <source>
        <dbReference type="ARBA" id="ARBA00022553"/>
    </source>
</evidence>
<dbReference type="InterPro" id="IPR036291">
    <property type="entry name" value="NAD(P)-bd_dom_sf"/>
</dbReference>
<dbReference type="InterPro" id="IPR013120">
    <property type="entry name" value="FAR_NAD-bd"/>
</dbReference>
<dbReference type="InterPro" id="IPR036736">
    <property type="entry name" value="ACP-like_sf"/>
</dbReference>
<dbReference type="EMBL" id="CP029192">
    <property type="protein sequence ID" value="QES38338.1"/>
    <property type="molecule type" value="Genomic_DNA"/>
</dbReference>
<dbReference type="CDD" id="cd05235">
    <property type="entry name" value="SDR_e1"/>
    <property type="match status" value="1"/>
</dbReference>
<dbReference type="PANTHER" id="PTHR45527:SF1">
    <property type="entry name" value="FATTY ACID SYNTHASE"/>
    <property type="match status" value="1"/>
</dbReference>
<dbReference type="PROSITE" id="PS50075">
    <property type="entry name" value="CARRIER"/>
    <property type="match status" value="1"/>
</dbReference>
<evidence type="ECO:0000256" key="1">
    <source>
        <dbReference type="ARBA" id="ARBA00001957"/>
    </source>
</evidence>
<dbReference type="RefSeq" id="WP_150220531.1">
    <property type="nucleotide sequence ID" value="NZ_CP029192.1"/>
</dbReference>
<dbReference type="Gene3D" id="1.10.1200.10">
    <property type="entry name" value="ACP-like"/>
    <property type="match status" value="1"/>
</dbReference>
<name>A0A5P2C8T2_STRVZ</name>
<dbReference type="PANTHER" id="PTHR45527">
    <property type="entry name" value="NONRIBOSOMAL PEPTIDE SYNTHETASE"/>
    <property type="match status" value="1"/>
</dbReference>
<dbReference type="SUPFAM" id="SSF52777">
    <property type="entry name" value="CoA-dependent acyltransferases"/>
    <property type="match status" value="2"/>
</dbReference>
<dbReference type="AlphaFoldDB" id="A0A5P2C8T2"/>
<dbReference type="OrthoDB" id="9778690at2"/>
<feature type="region of interest" description="Disordered" evidence="5">
    <location>
        <begin position="988"/>
        <end position="1017"/>
    </location>
</feature>
<reference evidence="7 8" key="1">
    <citation type="submission" date="2018-05" db="EMBL/GenBank/DDBJ databases">
        <title>Streptomyces venezuelae.</title>
        <authorList>
            <person name="Kim W."/>
            <person name="Lee N."/>
            <person name="Cho B.-K."/>
        </authorList>
    </citation>
    <scope>NUCLEOTIDE SEQUENCE [LARGE SCALE GENOMIC DNA]</scope>
    <source>
        <strain evidence="7 8">ATCC 14584</strain>
    </source>
</reference>
<feature type="domain" description="Carrier" evidence="6">
    <location>
        <begin position="505"/>
        <end position="580"/>
    </location>
</feature>
<dbReference type="FunFam" id="1.10.1200.10:FF:000005">
    <property type="entry name" value="Nonribosomal peptide synthetase 1"/>
    <property type="match status" value="1"/>
</dbReference>
<dbReference type="InterPro" id="IPR020806">
    <property type="entry name" value="PKS_PP-bd"/>
</dbReference>
<dbReference type="InterPro" id="IPR010080">
    <property type="entry name" value="Thioester_reductase-like_dom"/>
</dbReference>
<evidence type="ECO:0000256" key="5">
    <source>
        <dbReference type="SAM" id="MobiDB-lite"/>
    </source>
</evidence>
<dbReference type="InterPro" id="IPR001242">
    <property type="entry name" value="Condensation_dom"/>
</dbReference>
<dbReference type="InterPro" id="IPR023213">
    <property type="entry name" value="CAT-like_dom_sf"/>
</dbReference>
<dbReference type="CDD" id="cd19531">
    <property type="entry name" value="LCL_NRPS-like"/>
    <property type="match status" value="1"/>
</dbReference>
<dbReference type="Pfam" id="PF00668">
    <property type="entry name" value="Condensation"/>
    <property type="match status" value="1"/>
</dbReference>
<dbReference type="Gene3D" id="3.40.50.720">
    <property type="entry name" value="NAD(P)-binding Rossmann-like Domain"/>
    <property type="match status" value="1"/>
</dbReference>
<dbReference type="GO" id="GO:0031177">
    <property type="term" value="F:phosphopantetheine binding"/>
    <property type="evidence" value="ECO:0007669"/>
    <property type="project" value="InterPro"/>
</dbReference>
<dbReference type="Pfam" id="PF00550">
    <property type="entry name" value="PP-binding"/>
    <property type="match status" value="1"/>
</dbReference>
<dbReference type="SUPFAM" id="SSF47336">
    <property type="entry name" value="ACP-like"/>
    <property type="match status" value="1"/>
</dbReference>
<dbReference type="GO" id="GO:0017000">
    <property type="term" value="P:antibiotic biosynthetic process"/>
    <property type="evidence" value="ECO:0007669"/>
    <property type="project" value="UniProtKB-ARBA"/>
</dbReference>
<dbReference type="GO" id="GO:0008610">
    <property type="term" value="P:lipid biosynthetic process"/>
    <property type="evidence" value="ECO:0007669"/>
    <property type="project" value="UniProtKB-ARBA"/>
</dbReference>
<feature type="compositionally biased region" description="Basic and acidic residues" evidence="5">
    <location>
        <begin position="1007"/>
        <end position="1017"/>
    </location>
</feature>
<organism evidence="7 8">
    <name type="scientific">Streptomyces venezuelae</name>
    <dbReference type="NCBI Taxonomy" id="54571"/>
    <lineage>
        <taxon>Bacteria</taxon>
        <taxon>Bacillati</taxon>
        <taxon>Actinomycetota</taxon>
        <taxon>Actinomycetes</taxon>
        <taxon>Kitasatosporales</taxon>
        <taxon>Streptomycetaceae</taxon>
        <taxon>Streptomyces</taxon>
    </lineage>
</organism>
<comment type="cofactor">
    <cofactor evidence="1">
        <name>pantetheine 4'-phosphate</name>
        <dbReference type="ChEBI" id="CHEBI:47942"/>
    </cofactor>
</comment>
<dbReference type="GO" id="GO:0043041">
    <property type="term" value="P:amino acid activation for nonribosomal peptide biosynthetic process"/>
    <property type="evidence" value="ECO:0007669"/>
    <property type="project" value="TreeGrafter"/>
</dbReference>
<sequence>MVPPGSRADGAELSTTKQRLMEKWLTGGAGPQAPRIPRRGLATADLSFAQERLWFLAQLHPESAYHHMVEAIRLRGPLDVDALRHALEQVVRRHEALRTVFHVQEGEPRQVVLAEQPLAFDVDDRVRGEDEAVELLRQDSDRPFDLTKGPLIRFRLTPLGGDEHVLMVTMHHLVGDGMSMGILFRELFAFYAARVEGKDTVPLPELPVCYPDFAQWQRDLLRGPELERRLAHWSRALREPLPTLDRLTDRPRRGRTSLRAVSRAFTLDEPVAGRLRALAREHQATLFMALLAGFNTLVHLRSGDEDIVTGSVVHGRDQPEVENLIGFFANTLALRFDLPAGLTFAQVLGRVRETCLEAYAHRDTPIEVVAAELRPGRNGGDNPLFQAAVVGENPAGAARMGDLEVAAFDFGLDTSEFDLVLHYWETDGRIEGGVRGSVDLFDPESVDRFTEDLQRLFAAVLDAPDLPVAELGLLEAPVERTARPSPVVTEAATDEASVATADGDAALTATEREVAAVWREVLGLREVDPDEDFFEAGGHSLRAVRVLLRLRERLGVDLPVQVFFDAPTVTELAAVFDRARAGDAGGAQEETADADAAELRADAVLAEDVVGAGAPVDPARVAAPEHLFLTGATSFLGAHLLARLLTVTEARLHVLVDAEGPGEAERALARALTRFRLDVPMDRVTVLAGSLREPFLGLSPMTFARLAGTVDAIHHVGCEANLAQPYRQLKAANAGGTAEVLRLAARARTKPVHYVSSPGVLFARGAEPGVLRPDGRVPADAVLPSGYVRSRWVAEELADEGRRRGIPVSVYRPGRLGGDSVTGSGDPDAAFWRFIGACVELGAVPDFGADADFDLVPVDFAVAALTQLSLTPSALGGTYHLANPERTRLDAVVARLRAAGYRLASTDADRWARLVSEDVLDAGGDEGSVPVAALAGASHGMPGFGSLRLDVSGTLDALAGSGVRCPVVDGPLLDRYVDHLVGAGLLPAPDRAGPAPHSPGTLPAPREAQDFRSENTV</sequence>
<evidence type="ECO:0000259" key="6">
    <source>
        <dbReference type="PROSITE" id="PS50075"/>
    </source>
</evidence>